<dbReference type="Gene3D" id="2.60.40.1120">
    <property type="entry name" value="Carboxypeptidase-like, regulatory domain"/>
    <property type="match status" value="1"/>
</dbReference>
<dbReference type="InterPro" id="IPR029030">
    <property type="entry name" value="Caspase-like_dom_sf"/>
</dbReference>
<dbReference type="InterPro" id="IPR013784">
    <property type="entry name" value="Carb-bd-like_fold"/>
</dbReference>
<evidence type="ECO:0000256" key="1">
    <source>
        <dbReference type="SAM" id="MobiDB-lite"/>
    </source>
</evidence>
<evidence type="ECO:0000313" key="3">
    <source>
        <dbReference type="EMBL" id="ALO28072.1"/>
    </source>
</evidence>
<dbReference type="GO" id="GO:0006508">
    <property type="term" value="P:proteolysis"/>
    <property type="evidence" value="ECO:0007669"/>
    <property type="project" value="InterPro"/>
</dbReference>
<feature type="domain" description="Peptidase C14 caspase" evidence="2">
    <location>
        <begin position="32"/>
        <end position="273"/>
    </location>
</feature>
<name>A0A0S2IWS9_LEPBO</name>
<dbReference type="GO" id="GO:0005737">
    <property type="term" value="C:cytoplasm"/>
    <property type="evidence" value="ECO:0007669"/>
    <property type="project" value="TreeGrafter"/>
</dbReference>
<dbReference type="Pfam" id="PF00656">
    <property type="entry name" value="Peptidase_C14"/>
    <property type="match status" value="1"/>
</dbReference>
<dbReference type="SUPFAM" id="SSF52129">
    <property type="entry name" value="Caspase-like"/>
    <property type="match status" value="1"/>
</dbReference>
<dbReference type="PANTHER" id="PTHR48104:SF30">
    <property type="entry name" value="METACASPASE-1"/>
    <property type="match status" value="1"/>
</dbReference>
<dbReference type="GO" id="GO:0004197">
    <property type="term" value="F:cysteine-type endopeptidase activity"/>
    <property type="evidence" value="ECO:0007669"/>
    <property type="project" value="InterPro"/>
</dbReference>
<dbReference type="PATRIC" id="fig|280505.15.peg.3810"/>
<dbReference type="InterPro" id="IPR011600">
    <property type="entry name" value="Pept_C14_caspase"/>
</dbReference>
<protein>
    <recommendedName>
        <fullName evidence="2">Peptidase C14 caspase domain-containing protein</fullName>
    </recommendedName>
</protein>
<feature type="compositionally biased region" description="Pro residues" evidence="1">
    <location>
        <begin position="288"/>
        <end position="303"/>
    </location>
</feature>
<dbReference type="InterPro" id="IPR050452">
    <property type="entry name" value="Metacaspase"/>
</dbReference>
<dbReference type="Proteomes" id="UP000058857">
    <property type="component" value="Chromosome 1"/>
</dbReference>
<organism evidence="3">
    <name type="scientific">Leptospira borgpetersenii serovar Ballum</name>
    <dbReference type="NCBI Taxonomy" id="280505"/>
    <lineage>
        <taxon>Bacteria</taxon>
        <taxon>Pseudomonadati</taxon>
        <taxon>Spirochaetota</taxon>
        <taxon>Spirochaetia</taxon>
        <taxon>Leptospirales</taxon>
        <taxon>Leptospiraceae</taxon>
        <taxon>Leptospira</taxon>
    </lineage>
</organism>
<dbReference type="EMBL" id="CP012029">
    <property type="protein sequence ID" value="ALO28072.1"/>
    <property type="molecule type" value="Genomic_DNA"/>
</dbReference>
<dbReference type="PANTHER" id="PTHR48104">
    <property type="entry name" value="METACASPASE-4"/>
    <property type="match status" value="1"/>
</dbReference>
<sequence>MNPRRSGLKSKLSAFSICLILFLATDAFAQKRYGLIFGSNYTGNKAGIPELNLCEADASYLNDEIRKVGNFDEVKVVLGKEVTKNNIEKEIKALAKKAGDNDTVLLYFSGHGAFQRDASAKNGMRNLIICYDRPHLPDDELNQYLEKIKSPKTVFIFDCCFSGGIAKKGKATRGSADVPIPEGSAGTVKQDAEDFFFQDKTIISSADDNQTAIEVGGSINHGIFTYNFGRALGTADLNKDNVVTALEAFFKSREETVQMAKKFQHEQVPQISGNASGIFLSGKKNPEPPKPIDPPKPPPPSVEPEPDPVKPDPSQPVVTPEEPPVVPTNERGDLVLKTTIIQDRAYGLSDLPPDVLIFAKKKRKGNRNVKVYIDDQEFASAIATTSSNFWGAVKRQGQLIPGNIYTITLSRVPAGVHKITIKADDYPEIQETFAVLPNKRNELPIYVSMSGFGAIQGKVFYKTLDNPVINQPIFMPTISSVTGIQKLNTDSEGNFWFTNLKPGDYEIKASFAEDLNLNNSMINVREGDVTKVDVILNVKMPSTKTKY</sequence>
<feature type="region of interest" description="Disordered" evidence="1">
    <location>
        <begin position="275"/>
        <end position="331"/>
    </location>
</feature>
<dbReference type="GO" id="GO:0030246">
    <property type="term" value="F:carbohydrate binding"/>
    <property type="evidence" value="ECO:0007669"/>
    <property type="project" value="InterPro"/>
</dbReference>
<evidence type="ECO:0000313" key="4">
    <source>
        <dbReference type="Proteomes" id="UP000058857"/>
    </source>
</evidence>
<dbReference type="Gene3D" id="3.40.50.1460">
    <property type="match status" value="1"/>
</dbReference>
<evidence type="ECO:0000259" key="2">
    <source>
        <dbReference type="Pfam" id="PF00656"/>
    </source>
</evidence>
<dbReference type="AlphaFoldDB" id="A0A0S2IWS9"/>
<proteinExistence type="predicted"/>
<gene>
    <name evidence="3" type="ORF">LBBP_03912</name>
</gene>
<reference evidence="3 4" key="1">
    <citation type="journal article" date="2015" name="PLoS Negl. Trop. Dis.">
        <title>Distribution of Plasmids in Distinct Leptospira Pathogenic Species.</title>
        <authorList>
            <person name="Wang Y."/>
            <person name="Zhuang X."/>
            <person name="Zhong Y."/>
            <person name="Zhang C."/>
            <person name="Zhang Y."/>
            <person name="Zeng L."/>
            <person name="Zhu Y."/>
            <person name="He P."/>
            <person name="Dong K."/>
            <person name="Pal U."/>
            <person name="Guo X."/>
            <person name="Qin J."/>
        </authorList>
    </citation>
    <scope>NUCLEOTIDE SEQUENCE [LARGE SCALE GENOMIC DNA]</scope>
    <source>
        <strain evidence="3 4">56604</strain>
    </source>
</reference>
<dbReference type="SUPFAM" id="SSF49452">
    <property type="entry name" value="Starch-binding domain-like"/>
    <property type="match status" value="1"/>
</dbReference>
<accession>A0A0S2IWS9</accession>